<dbReference type="Proteomes" id="UP000305067">
    <property type="component" value="Unassembled WGS sequence"/>
</dbReference>
<feature type="transmembrane region" description="Helical" evidence="2">
    <location>
        <begin position="34"/>
        <end position="59"/>
    </location>
</feature>
<keyword evidence="2" id="KW-0472">Membrane</keyword>
<evidence type="ECO:0000256" key="2">
    <source>
        <dbReference type="SAM" id="Phobius"/>
    </source>
</evidence>
<reference evidence="3 4" key="1">
    <citation type="journal article" date="2019" name="Nat. Ecol. Evol.">
        <title>Megaphylogeny resolves global patterns of mushroom evolution.</title>
        <authorList>
            <person name="Varga T."/>
            <person name="Krizsan K."/>
            <person name="Foldi C."/>
            <person name="Dima B."/>
            <person name="Sanchez-Garcia M."/>
            <person name="Sanchez-Ramirez S."/>
            <person name="Szollosi G.J."/>
            <person name="Szarkandi J.G."/>
            <person name="Papp V."/>
            <person name="Albert L."/>
            <person name="Andreopoulos W."/>
            <person name="Angelini C."/>
            <person name="Antonin V."/>
            <person name="Barry K.W."/>
            <person name="Bougher N.L."/>
            <person name="Buchanan P."/>
            <person name="Buyck B."/>
            <person name="Bense V."/>
            <person name="Catcheside P."/>
            <person name="Chovatia M."/>
            <person name="Cooper J."/>
            <person name="Damon W."/>
            <person name="Desjardin D."/>
            <person name="Finy P."/>
            <person name="Geml J."/>
            <person name="Haridas S."/>
            <person name="Hughes K."/>
            <person name="Justo A."/>
            <person name="Karasinski D."/>
            <person name="Kautmanova I."/>
            <person name="Kiss B."/>
            <person name="Kocsube S."/>
            <person name="Kotiranta H."/>
            <person name="LaButti K.M."/>
            <person name="Lechner B.E."/>
            <person name="Liimatainen K."/>
            <person name="Lipzen A."/>
            <person name="Lukacs Z."/>
            <person name="Mihaltcheva S."/>
            <person name="Morgado L.N."/>
            <person name="Niskanen T."/>
            <person name="Noordeloos M.E."/>
            <person name="Ohm R.A."/>
            <person name="Ortiz-Santana B."/>
            <person name="Ovrebo C."/>
            <person name="Racz N."/>
            <person name="Riley R."/>
            <person name="Savchenko A."/>
            <person name="Shiryaev A."/>
            <person name="Soop K."/>
            <person name="Spirin V."/>
            <person name="Szebenyi C."/>
            <person name="Tomsovsky M."/>
            <person name="Tulloss R.E."/>
            <person name="Uehling J."/>
            <person name="Grigoriev I.V."/>
            <person name="Vagvolgyi C."/>
            <person name="Papp T."/>
            <person name="Martin F.M."/>
            <person name="Miettinen O."/>
            <person name="Hibbett D.S."/>
            <person name="Nagy L.G."/>
        </authorList>
    </citation>
    <scope>NUCLEOTIDE SEQUENCE [LARGE SCALE GENOMIC DNA]</scope>
    <source>
        <strain evidence="3 4">CBS 309.79</strain>
    </source>
</reference>
<keyword evidence="2" id="KW-0812">Transmembrane</keyword>
<evidence type="ECO:0000313" key="3">
    <source>
        <dbReference type="EMBL" id="TFL02282.1"/>
    </source>
</evidence>
<gene>
    <name evidence="3" type="ORF">BDV98DRAFT_57996</name>
</gene>
<dbReference type="EMBL" id="ML178823">
    <property type="protein sequence ID" value="TFL02282.1"/>
    <property type="molecule type" value="Genomic_DNA"/>
</dbReference>
<evidence type="ECO:0000313" key="4">
    <source>
        <dbReference type="Proteomes" id="UP000305067"/>
    </source>
</evidence>
<evidence type="ECO:0000256" key="1">
    <source>
        <dbReference type="SAM" id="MobiDB-lite"/>
    </source>
</evidence>
<keyword evidence="4" id="KW-1185">Reference proteome</keyword>
<feature type="transmembrane region" description="Helical" evidence="2">
    <location>
        <begin position="121"/>
        <end position="141"/>
    </location>
</feature>
<sequence>MFLVFSSFALWIAYGVMRTRPTRTVGSRLSVADISSTLSITGSVVSITANLLATAMIGYTAHQHHVLAAASGIKMQSGKVLVLLTESGLIYCAIQVVRFALALSVNSSTSPTSSQFRATSIFMSVSQIITAMYPPALTLIINYGHSVSNTVNLNSDSSHGYSSSELGRGNRRSPRVVSDIQFRQRTQTSSGLSSSGGRGASEDLGFEDVDDSRRVKEKRRGSFSHRASP</sequence>
<dbReference type="AlphaFoldDB" id="A0A5C3QKI8"/>
<proteinExistence type="predicted"/>
<dbReference type="OrthoDB" id="2744793at2759"/>
<feature type="transmembrane region" description="Helical" evidence="2">
    <location>
        <begin position="80"/>
        <end position="101"/>
    </location>
</feature>
<keyword evidence="2" id="KW-1133">Transmembrane helix</keyword>
<name>A0A5C3QKI8_9AGAR</name>
<feature type="region of interest" description="Disordered" evidence="1">
    <location>
        <begin position="158"/>
        <end position="229"/>
    </location>
</feature>
<organism evidence="3 4">
    <name type="scientific">Pterulicium gracile</name>
    <dbReference type="NCBI Taxonomy" id="1884261"/>
    <lineage>
        <taxon>Eukaryota</taxon>
        <taxon>Fungi</taxon>
        <taxon>Dikarya</taxon>
        <taxon>Basidiomycota</taxon>
        <taxon>Agaricomycotina</taxon>
        <taxon>Agaricomycetes</taxon>
        <taxon>Agaricomycetidae</taxon>
        <taxon>Agaricales</taxon>
        <taxon>Pleurotineae</taxon>
        <taxon>Pterulaceae</taxon>
        <taxon>Pterulicium</taxon>
    </lineage>
</organism>
<accession>A0A5C3QKI8</accession>
<feature type="compositionally biased region" description="Basic residues" evidence="1">
    <location>
        <begin position="215"/>
        <end position="229"/>
    </location>
</feature>
<protein>
    <submittedName>
        <fullName evidence="3">Uncharacterized protein</fullName>
    </submittedName>
</protein>